<evidence type="ECO:0000259" key="11">
    <source>
        <dbReference type="Pfam" id="PF02880"/>
    </source>
</evidence>
<dbReference type="Pfam" id="PF02880">
    <property type="entry name" value="PGM_PMM_III"/>
    <property type="match status" value="1"/>
</dbReference>
<dbReference type="Pfam" id="PF02878">
    <property type="entry name" value="PGM_PMM_I"/>
    <property type="match status" value="1"/>
</dbReference>
<keyword evidence="6 12" id="KW-0413">Isomerase</keyword>
<dbReference type="Gene3D" id="3.30.310.50">
    <property type="entry name" value="Alpha-D-phosphohexomutase, C-terminal domain"/>
    <property type="match status" value="1"/>
</dbReference>
<dbReference type="GO" id="GO:0008966">
    <property type="term" value="F:phosphoglucosamine mutase activity"/>
    <property type="evidence" value="ECO:0007669"/>
    <property type="project" value="UniProtKB-EC"/>
</dbReference>
<dbReference type="Pfam" id="PF02879">
    <property type="entry name" value="PGM_PMM_II"/>
    <property type="match status" value="1"/>
</dbReference>
<feature type="domain" description="Alpha-D-phosphohexomutase alpha/beta/alpha" evidence="11">
    <location>
        <begin position="252"/>
        <end position="350"/>
    </location>
</feature>
<dbReference type="EC" id="5.4.2.10" evidence="12"/>
<dbReference type="AlphaFoldDB" id="A0A9D1J866"/>
<dbReference type="InterPro" id="IPR005846">
    <property type="entry name" value="A-D-PHexomutase_a/b/a-III"/>
</dbReference>
<protein>
    <submittedName>
        <fullName evidence="12">Phosphoglucosamine mutase</fullName>
        <ecNumber evidence="12">5.4.2.10</ecNumber>
    </submittedName>
</protein>
<dbReference type="Pfam" id="PF00408">
    <property type="entry name" value="PGM_PMM_IV"/>
    <property type="match status" value="1"/>
</dbReference>
<keyword evidence="5 7" id="KW-0460">Magnesium</keyword>
<dbReference type="InterPro" id="IPR005843">
    <property type="entry name" value="A-D-PHexomutase_C"/>
</dbReference>
<evidence type="ECO:0000259" key="9">
    <source>
        <dbReference type="Pfam" id="PF02878"/>
    </source>
</evidence>
<keyword evidence="3" id="KW-0597">Phosphoprotein</keyword>
<evidence type="ECO:0000313" key="12">
    <source>
        <dbReference type="EMBL" id="HIR66098.1"/>
    </source>
</evidence>
<dbReference type="InterPro" id="IPR005844">
    <property type="entry name" value="A-D-PHexomutase_a/b/a-I"/>
</dbReference>
<comment type="cofactor">
    <cofactor evidence="1">
        <name>Mg(2+)</name>
        <dbReference type="ChEBI" id="CHEBI:18420"/>
    </cofactor>
</comment>
<dbReference type="SUPFAM" id="SSF55957">
    <property type="entry name" value="Phosphoglucomutase, C-terminal domain"/>
    <property type="match status" value="1"/>
</dbReference>
<dbReference type="PANTHER" id="PTHR43771:SF1">
    <property type="entry name" value="PHOSPHOMANNOMUTASE"/>
    <property type="match status" value="1"/>
</dbReference>
<evidence type="ECO:0000256" key="2">
    <source>
        <dbReference type="ARBA" id="ARBA00010231"/>
    </source>
</evidence>
<organism evidence="12 13">
    <name type="scientific">Candidatus Fimimonas gallinarum</name>
    <dbReference type="NCBI Taxonomy" id="2840821"/>
    <lineage>
        <taxon>Bacteria</taxon>
        <taxon>Pseudomonadati</taxon>
        <taxon>Myxococcota</taxon>
        <taxon>Myxococcia</taxon>
        <taxon>Myxococcales</taxon>
        <taxon>Cystobacterineae</taxon>
        <taxon>Myxococcaceae</taxon>
        <taxon>Myxococcaceae incertae sedis</taxon>
        <taxon>Candidatus Fimimonas</taxon>
    </lineage>
</organism>
<evidence type="ECO:0000259" key="10">
    <source>
        <dbReference type="Pfam" id="PF02879"/>
    </source>
</evidence>
<reference evidence="12" key="2">
    <citation type="journal article" date="2021" name="PeerJ">
        <title>Extensive microbial diversity within the chicken gut microbiome revealed by metagenomics and culture.</title>
        <authorList>
            <person name="Gilroy R."/>
            <person name="Ravi A."/>
            <person name="Getino M."/>
            <person name="Pursley I."/>
            <person name="Horton D.L."/>
            <person name="Alikhan N.F."/>
            <person name="Baker D."/>
            <person name="Gharbi K."/>
            <person name="Hall N."/>
            <person name="Watson M."/>
            <person name="Adriaenssens E.M."/>
            <person name="Foster-Nyarko E."/>
            <person name="Jarju S."/>
            <person name="Secka A."/>
            <person name="Antonio M."/>
            <person name="Oren A."/>
            <person name="Chaudhuri R.R."/>
            <person name="La Ragione R."/>
            <person name="Hildebrand F."/>
            <person name="Pallen M.J."/>
        </authorList>
    </citation>
    <scope>NUCLEOTIDE SEQUENCE</scope>
    <source>
        <strain evidence="12">CHK121-14286</strain>
    </source>
</reference>
<dbReference type="InterPro" id="IPR005845">
    <property type="entry name" value="A-D-PHexomutase_a/b/a-II"/>
</dbReference>
<keyword evidence="4 7" id="KW-0479">Metal-binding</keyword>
<proteinExistence type="inferred from homology"/>
<evidence type="ECO:0000256" key="5">
    <source>
        <dbReference type="ARBA" id="ARBA00022842"/>
    </source>
</evidence>
<accession>A0A9D1J866</accession>
<dbReference type="InterPro" id="IPR005841">
    <property type="entry name" value="Alpha-D-phosphohexomutase_SF"/>
</dbReference>
<dbReference type="EMBL" id="DVHL01000036">
    <property type="protein sequence ID" value="HIR66098.1"/>
    <property type="molecule type" value="Genomic_DNA"/>
</dbReference>
<gene>
    <name evidence="12" type="primary">glmM</name>
    <name evidence="12" type="ORF">IAC95_04395</name>
</gene>
<feature type="domain" description="Alpha-D-phosphohexomutase alpha/beta/alpha" evidence="10">
    <location>
        <begin position="152"/>
        <end position="244"/>
    </location>
</feature>
<dbReference type="SUPFAM" id="SSF53738">
    <property type="entry name" value="Phosphoglucomutase, first 3 domains"/>
    <property type="match status" value="3"/>
</dbReference>
<evidence type="ECO:0000256" key="7">
    <source>
        <dbReference type="RuleBase" id="RU004326"/>
    </source>
</evidence>
<comment type="similarity">
    <text evidence="2 7">Belongs to the phosphohexose mutase family.</text>
</comment>
<dbReference type="PANTHER" id="PTHR43771">
    <property type="entry name" value="PHOSPHOMANNOMUTASE"/>
    <property type="match status" value="1"/>
</dbReference>
<evidence type="ECO:0000313" key="13">
    <source>
        <dbReference type="Proteomes" id="UP000824200"/>
    </source>
</evidence>
<name>A0A9D1J866_9BACT</name>
<dbReference type="PROSITE" id="PS00710">
    <property type="entry name" value="PGM_PMM"/>
    <property type="match status" value="1"/>
</dbReference>
<evidence type="ECO:0000256" key="4">
    <source>
        <dbReference type="ARBA" id="ARBA00022723"/>
    </source>
</evidence>
<comment type="caution">
    <text evidence="12">The sequence shown here is derived from an EMBL/GenBank/DDBJ whole genome shotgun (WGS) entry which is preliminary data.</text>
</comment>
<dbReference type="Gene3D" id="3.40.120.10">
    <property type="entry name" value="Alpha-D-Glucose-1,6-Bisphosphate, subunit A, domain 3"/>
    <property type="match status" value="3"/>
</dbReference>
<evidence type="ECO:0000256" key="1">
    <source>
        <dbReference type="ARBA" id="ARBA00001946"/>
    </source>
</evidence>
<dbReference type="PRINTS" id="PR00509">
    <property type="entry name" value="PGMPMM"/>
</dbReference>
<reference evidence="12" key="1">
    <citation type="submission" date="2020-10" db="EMBL/GenBank/DDBJ databases">
        <authorList>
            <person name="Gilroy R."/>
        </authorList>
    </citation>
    <scope>NUCLEOTIDE SEQUENCE</scope>
    <source>
        <strain evidence="12">CHK121-14286</strain>
    </source>
</reference>
<sequence>MNFFGTDGIRGTYGSTLTDGTAFLLGKSLALLGEECPIVLICRDTRISGENLFNALAQGVYDGGGNVINLGILPTNAVGHFVRKMGGDYGVMITASHNPPQDNGLKVFDRYGVKLCPSKQEVVSRMMSGLCQNPEIKGKIFEPVFYDIENIYCDDVLSAVDVDLSNVKIALDCCYGAGYKVGRMLFSRAKANVTVFCNRNNGKLINQNCGATNTSFLLEKMKQGDYSLGFALDGDADRLAVVENNVVVPNSKVFFAMARYLSEKGRLRNNTVCGTVLTNGGVESALNGLGIRLLRSDVGDTNVFNTMVKEGLNFGGEQSGHYLLCDYATSSDALINALFLCKIYREKGSLLQYASPCVEITSVSKNIPLTESNIALCDGDRLQNTAGRVSQLYPDCRLVLRKSGTENVVRAYAEGAQAQKAVDCVAATFSQNVNRL</sequence>
<evidence type="ECO:0000256" key="3">
    <source>
        <dbReference type="ARBA" id="ARBA00022553"/>
    </source>
</evidence>
<dbReference type="Proteomes" id="UP000824200">
    <property type="component" value="Unassembled WGS sequence"/>
</dbReference>
<dbReference type="InterPro" id="IPR036900">
    <property type="entry name" value="A-D-PHexomutase_C_sf"/>
</dbReference>
<feature type="domain" description="Alpha-D-phosphohexomutase alpha/beta/alpha" evidence="9">
    <location>
        <begin position="3"/>
        <end position="125"/>
    </location>
</feature>
<feature type="domain" description="Alpha-D-phosphohexomutase C-terminal" evidence="8">
    <location>
        <begin position="380"/>
        <end position="426"/>
    </location>
</feature>
<dbReference type="GO" id="GO:0005975">
    <property type="term" value="P:carbohydrate metabolic process"/>
    <property type="evidence" value="ECO:0007669"/>
    <property type="project" value="InterPro"/>
</dbReference>
<dbReference type="GO" id="GO:0000287">
    <property type="term" value="F:magnesium ion binding"/>
    <property type="evidence" value="ECO:0007669"/>
    <property type="project" value="InterPro"/>
</dbReference>
<evidence type="ECO:0000259" key="8">
    <source>
        <dbReference type="Pfam" id="PF00408"/>
    </source>
</evidence>
<dbReference type="InterPro" id="IPR016055">
    <property type="entry name" value="A-D-PHexomutase_a/b/a-I/II/III"/>
</dbReference>
<dbReference type="InterPro" id="IPR016066">
    <property type="entry name" value="A-D-PHexomutase_CS"/>
</dbReference>
<evidence type="ECO:0000256" key="6">
    <source>
        <dbReference type="ARBA" id="ARBA00023235"/>
    </source>
</evidence>